<evidence type="ECO:0000313" key="1">
    <source>
        <dbReference type="EMBL" id="CRY97264.1"/>
    </source>
</evidence>
<dbReference type="EMBL" id="LN853995">
    <property type="protein sequence ID" value="CRY97264.1"/>
    <property type="molecule type" value="Genomic_DNA"/>
</dbReference>
<reference evidence="1" key="2">
    <citation type="submission" date="2015-07" db="EMBL/GenBank/DDBJ databases">
        <title>Plasmids, circular viruses and viroids from rat gut.</title>
        <authorList>
            <person name="Jorgensen T.J."/>
            <person name="Hansen M.A."/>
            <person name="Xu Z."/>
            <person name="Tabak M.A."/>
            <person name="Sorensen S.J."/>
            <person name="Hansen L.H."/>
        </authorList>
    </citation>
    <scope>NUCLEOTIDE SEQUENCE</scope>
    <source>
        <strain evidence="1">RGFK1454</strain>
    </source>
</reference>
<reference evidence="1" key="1">
    <citation type="submission" date="2015-06" db="EMBL/GenBank/DDBJ databases">
        <authorList>
            <person name="Joergensen T."/>
        </authorList>
    </citation>
    <scope>NUCLEOTIDE SEQUENCE</scope>
    <source>
        <strain evidence="1">RGFK1454</strain>
    </source>
</reference>
<organism evidence="1">
    <name type="scientific">uncultured prokaryote</name>
    <dbReference type="NCBI Taxonomy" id="198431"/>
    <lineage>
        <taxon>unclassified sequences</taxon>
        <taxon>environmental samples</taxon>
    </lineage>
</organism>
<accession>A0A0H5Q765</accession>
<proteinExistence type="predicted"/>
<dbReference type="AlphaFoldDB" id="A0A0H5Q765"/>
<name>A0A0H5Q765_9ZZZZ</name>
<protein>
    <submittedName>
        <fullName evidence="1">Uncharacterized protein</fullName>
    </submittedName>
</protein>
<sequence>MPLHAASKLDPTAREDATVRLYWNSRAKRWDIIVSSRNHRRSFTCSRSAHTTMEMDQAACWLVLKAVIDEMESWLI</sequence>